<organism evidence="2 3">
    <name type="scientific">Marinobacter persicus</name>
    <dbReference type="NCBI Taxonomy" id="930118"/>
    <lineage>
        <taxon>Bacteria</taxon>
        <taxon>Pseudomonadati</taxon>
        <taxon>Pseudomonadota</taxon>
        <taxon>Gammaproteobacteria</taxon>
        <taxon>Pseudomonadales</taxon>
        <taxon>Marinobacteraceae</taxon>
        <taxon>Marinobacter</taxon>
    </lineage>
</organism>
<dbReference type="AlphaFoldDB" id="A0A1I3UPE8"/>
<evidence type="ECO:0008006" key="4">
    <source>
        <dbReference type="Google" id="ProtNLM"/>
    </source>
</evidence>
<evidence type="ECO:0000313" key="3">
    <source>
        <dbReference type="Proteomes" id="UP000199445"/>
    </source>
</evidence>
<dbReference type="Gene3D" id="1.25.40.650">
    <property type="match status" value="1"/>
</dbReference>
<reference evidence="2 3" key="1">
    <citation type="submission" date="2016-10" db="EMBL/GenBank/DDBJ databases">
        <authorList>
            <person name="de Groot N.N."/>
        </authorList>
    </citation>
    <scope>NUCLEOTIDE SEQUENCE [LARGE SCALE GENOMIC DNA]</scope>
    <source>
        <strain evidence="2 3">IBRC-M 10445</strain>
    </source>
</reference>
<dbReference type="Gene3D" id="3.40.50.2300">
    <property type="match status" value="2"/>
</dbReference>
<dbReference type="EMBL" id="FOSC01000006">
    <property type="protein sequence ID" value="SFJ84812.1"/>
    <property type="molecule type" value="Genomic_DNA"/>
</dbReference>
<dbReference type="InterPro" id="IPR007443">
    <property type="entry name" value="LpoA"/>
</dbReference>
<dbReference type="GO" id="GO:0031241">
    <property type="term" value="C:periplasmic side of cell outer membrane"/>
    <property type="evidence" value="ECO:0007669"/>
    <property type="project" value="TreeGrafter"/>
</dbReference>
<gene>
    <name evidence="2" type="ORF">SAMN05216429_106214</name>
</gene>
<dbReference type="Pfam" id="PF04348">
    <property type="entry name" value="LppC"/>
    <property type="match status" value="1"/>
</dbReference>
<dbReference type="PANTHER" id="PTHR38038">
    <property type="entry name" value="PENICILLIN-BINDING PROTEIN ACTIVATOR LPOA"/>
    <property type="match status" value="1"/>
</dbReference>
<keyword evidence="1" id="KW-0472">Membrane</keyword>
<name>A0A1I3UPE8_9GAMM</name>
<dbReference type="GO" id="GO:0009252">
    <property type="term" value="P:peptidoglycan biosynthetic process"/>
    <property type="evidence" value="ECO:0007669"/>
    <property type="project" value="TreeGrafter"/>
</dbReference>
<accession>A0A1I3UPE8</accession>
<proteinExistence type="predicted"/>
<dbReference type="PANTHER" id="PTHR38038:SF1">
    <property type="entry name" value="PENICILLIN-BINDING PROTEIN ACTIVATOR LPOA"/>
    <property type="match status" value="1"/>
</dbReference>
<sequence>MIAPRRVTSTQCEMDRELVNLPLNTRHHKPNHPETTEPVMIKPISSRTILALLTLLIMTISGCATVDLGEHRAESAQQALAMAAEEDQPTVARDYLLRTASNFQDQGRHDQARTLLKSPQLGNLTPEQERQRRLLAMASAQSLDDKSWASELDQQLDTNSFLDYPDRLMTRAAQLQTDIQALAGNRLAAARTLILLSQTDSSLGAQELHDQIWQHLQSLDASELEAASPRGFEDEGWLALAQAMQAPQANLDQQGRIVRRWQNRWPGHPAAQIPPTPLALLAELAGSRPENIVLALPFNGRLASAGEAIRDGFLAAYYADESADREKTDIRIIDTSDDSFRETYRELSDTSTDLIVGPLDKARLAELTDLETLPVPVLGLNYLNDDDKAPAGMHQFGLSAEDEARQIAQRLAEDDLRHILAVIPYGSWGDRVERAFRDELNEQELVLLDVQRFMEDENLRSVTADLLGITVSRDRAIDVERTIGRNVEFEPRRRQDAEAIVMVAAPTLARQFKPLFAFYYGGDLPVYSPSIIYEGTPEPSRDRDLNRVNFTDIPWVLAPESGLREQASEHFNNTRGQLGRLFAMGADAWQIAKRLPLLQRIDDASISGLTGKLTMDQEGSIHRAQQWAQFRDGKAVLLEEPDEAVDQTTAEQEPDTE</sequence>
<evidence type="ECO:0000256" key="1">
    <source>
        <dbReference type="ARBA" id="ARBA00023136"/>
    </source>
</evidence>
<dbReference type="GO" id="GO:0030234">
    <property type="term" value="F:enzyme regulator activity"/>
    <property type="evidence" value="ECO:0007669"/>
    <property type="project" value="TreeGrafter"/>
</dbReference>
<dbReference type="CDD" id="cd06339">
    <property type="entry name" value="PBP1_YraM_LppC_lipoprotein-like"/>
    <property type="match status" value="1"/>
</dbReference>
<evidence type="ECO:0000313" key="2">
    <source>
        <dbReference type="EMBL" id="SFJ84812.1"/>
    </source>
</evidence>
<protein>
    <recommendedName>
        <fullName evidence="4">LppC lipoprotein</fullName>
    </recommendedName>
</protein>
<keyword evidence="3" id="KW-1185">Reference proteome</keyword>
<dbReference type="InterPro" id="IPR028082">
    <property type="entry name" value="Peripla_BP_I"/>
</dbReference>
<dbReference type="SUPFAM" id="SSF53822">
    <property type="entry name" value="Periplasmic binding protein-like I"/>
    <property type="match status" value="1"/>
</dbReference>
<dbReference type="Proteomes" id="UP000199445">
    <property type="component" value="Unassembled WGS sequence"/>
</dbReference>